<dbReference type="Proteomes" id="UP001222027">
    <property type="component" value="Unassembled WGS sequence"/>
</dbReference>
<dbReference type="PANTHER" id="PTHR35708">
    <property type="entry name" value="GB|AAD25831.1"/>
    <property type="match status" value="1"/>
</dbReference>
<organism evidence="2 3">
    <name type="scientific">Ensete ventricosum</name>
    <name type="common">Abyssinian banana</name>
    <name type="synonym">Musa ensete</name>
    <dbReference type="NCBI Taxonomy" id="4639"/>
    <lineage>
        <taxon>Eukaryota</taxon>
        <taxon>Viridiplantae</taxon>
        <taxon>Streptophyta</taxon>
        <taxon>Embryophyta</taxon>
        <taxon>Tracheophyta</taxon>
        <taxon>Spermatophyta</taxon>
        <taxon>Magnoliopsida</taxon>
        <taxon>Liliopsida</taxon>
        <taxon>Zingiberales</taxon>
        <taxon>Musaceae</taxon>
        <taxon>Ensete</taxon>
    </lineage>
</organism>
<feature type="compositionally biased region" description="Polar residues" evidence="1">
    <location>
        <begin position="123"/>
        <end position="142"/>
    </location>
</feature>
<comment type="caution">
    <text evidence="2">The sequence shown here is derived from an EMBL/GenBank/DDBJ whole genome shotgun (WGS) entry which is preliminary data.</text>
</comment>
<name>A0AAV8P631_ENSVE</name>
<evidence type="ECO:0000313" key="3">
    <source>
        <dbReference type="Proteomes" id="UP001222027"/>
    </source>
</evidence>
<proteinExistence type="predicted"/>
<dbReference type="EMBL" id="JAQQAF010000008">
    <property type="protein sequence ID" value="KAJ8465522.1"/>
    <property type="molecule type" value="Genomic_DNA"/>
</dbReference>
<dbReference type="AlphaFoldDB" id="A0AAV8P631"/>
<evidence type="ECO:0000313" key="2">
    <source>
        <dbReference type="EMBL" id="KAJ8465522.1"/>
    </source>
</evidence>
<sequence>MAPPCFVRLTRLAIALSLLSIYLSCHTSFSPSTSFTLLASILYTYPFFITRIKRLCKFNTMEKPQESELRSEIVPPTETPEVERIIPEEGGNYDVDGLPLGSTIPSTGFAGLEVEEEDDEQSIHSSVSSPPCNSLGTESESPNHCFRSKESSECSISDDEGLIEIALSDGHCVAPRESDRLFIPSQPEMERGLSPETVFRQHGIMELLSETYEEDNLIEIDIARGSIKCSRLEIEA</sequence>
<keyword evidence="3" id="KW-1185">Reference proteome</keyword>
<dbReference type="PANTHER" id="PTHR35708:SF3">
    <property type="entry name" value="GB|AAD25831.1"/>
    <property type="match status" value="1"/>
</dbReference>
<protein>
    <submittedName>
        <fullName evidence="2">Uncharacterized protein</fullName>
    </submittedName>
</protein>
<accession>A0AAV8P631</accession>
<feature type="region of interest" description="Disordered" evidence="1">
    <location>
        <begin position="114"/>
        <end position="148"/>
    </location>
</feature>
<reference evidence="2 3" key="1">
    <citation type="submission" date="2022-12" db="EMBL/GenBank/DDBJ databases">
        <title>Chromosome-scale assembly of the Ensete ventricosum genome.</title>
        <authorList>
            <person name="Dussert Y."/>
            <person name="Stocks J."/>
            <person name="Wendawek A."/>
            <person name="Woldeyes F."/>
            <person name="Nichols R.A."/>
            <person name="Borrell J.S."/>
        </authorList>
    </citation>
    <scope>NUCLEOTIDE SEQUENCE [LARGE SCALE GENOMIC DNA]</scope>
    <source>
        <strain evidence="3">cv. Maze</strain>
        <tissue evidence="2">Seeds</tissue>
    </source>
</reference>
<gene>
    <name evidence="2" type="ORF">OPV22_028074</name>
</gene>
<evidence type="ECO:0000256" key="1">
    <source>
        <dbReference type="SAM" id="MobiDB-lite"/>
    </source>
</evidence>